<evidence type="ECO:0000256" key="19">
    <source>
        <dbReference type="PIRNR" id="PIRNR017184"/>
    </source>
</evidence>
<comment type="function">
    <text evidence="14 19">Bifunctional enzyme that catalyzes the epimerization of the S- and R-forms of NAD(P)HX and the dehydration of the S-form of NAD(P)HX at the expense of ADP, which is converted to AMP. This allows the repair of both epimers of NAD(P)HX, a damaged form of NAD(P)H that is a result of enzymatic or heat-dependent hydration.</text>
</comment>
<comment type="function">
    <text evidence="17">Catalyzes the dehydration of the S-form of NAD(P)HX at the expense of ADP, which is converted to AMP. Together with NAD(P)HX epimerase, which catalyzes the epimerization of the S- and R-forms, the enzyme allows the repair of both epimers of NAD(P)HX, a damaged form of NAD(P)H that is a result of enzymatic or heat-dependent hydration.</text>
</comment>
<feature type="domain" description="YjeF C-terminal" evidence="20">
    <location>
        <begin position="263"/>
        <end position="535"/>
    </location>
</feature>
<accession>A0A849B8U5</accession>
<comment type="cofactor">
    <cofactor evidence="18 19">
        <name>K(+)</name>
        <dbReference type="ChEBI" id="CHEBI:29103"/>
    </cofactor>
    <text evidence="18 19">Binds 1 potassium ion per subunit.</text>
</comment>
<comment type="catalytic activity">
    <reaction evidence="2 18 19">
        <text>(6R)-NADPHX = (6S)-NADPHX</text>
        <dbReference type="Rhea" id="RHEA:32227"/>
        <dbReference type="ChEBI" id="CHEBI:64076"/>
        <dbReference type="ChEBI" id="CHEBI:64077"/>
        <dbReference type="EC" id="5.1.99.6"/>
    </reaction>
</comment>
<dbReference type="Gene3D" id="3.40.1190.20">
    <property type="match status" value="1"/>
</dbReference>
<dbReference type="InterPro" id="IPR036652">
    <property type="entry name" value="YjeF_N_dom_sf"/>
</dbReference>
<dbReference type="GO" id="GO:0046496">
    <property type="term" value="P:nicotinamide nucleotide metabolic process"/>
    <property type="evidence" value="ECO:0007669"/>
    <property type="project" value="UniProtKB-UniRule"/>
</dbReference>
<keyword evidence="5 18" id="KW-0479">Metal-binding</keyword>
<dbReference type="GO" id="GO:0005524">
    <property type="term" value="F:ATP binding"/>
    <property type="evidence" value="ECO:0007669"/>
    <property type="project" value="UniProtKB-UniRule"/>
</dbReference>
<feature type="binding site" evidence="17">
    <location>
        <begin position="444"/>
        <end position="448"/>
    </location>
    <ligand>
        <name>AMP</name>
        <dbReference type="ChEBI" id="CHEBI:456215"/>
    </ligand>
</feature>
<feature type="binding site" evidence="17">
    <location>
        <position position="354"/>
    </location>
    <ligand>
        <name>(6S)-NADPHX</name>
        <dbReference type="ChEBI" id="CHEBI:64076"/>
    </ligand>
</feature>
<evidence type="ECO:0000256" key="3">
    <source>
        <dbReference type="ARBA" id="ARBA00006001"/>
    </source>
</evidence>
<comment type="similarity">
    <text evidence="4 19">In the C-terminal section; belongs to the NnrD/CARKD family.</text>
</comment>
<evidence type="ECO:0000256" key="6">
    <source>
        <dbReference type="ARBA" id="ARBA00022741"/>
    </source>
</evidence>
<dbReference type="PROSITE" id="PS01050">
    <property type="entry name" value="YJEF_C_2"/>
    <property type="match status" value="1"/>
</dbReference>
<protein>
    <recommendedName>
        <fullName evidence="19">Bifunctional NAD(P)H-hydrate repair enzyme</fullName>
    </recommendedName>
    <alternativeName>
        <fullName evidence="19">Nicotinamide nucleotide repair protein</fullName>
    </alternativeName>
    <domain>
        <recommendedName>
            <fullName evidence="19">ADP-dependent (S)-NAD(P)H-hydrate dehydratase</fullName>
            <ecNumber evidence="19">4.2.1.136</ecNumber>
        </recommendedName>
        <alternativeName>
            <fullName evidence="19">ADP-dependent NAD(P)HX dehydratase</fullName>
        </alternativeName>
    </domain>
    <domain>
        <recommendedName>
            <fullName evidence="19">NAD(P)H-hydrate epimerase</fullName>
            <ecNumber evidence="19">5.1.99.6</ecNumber>
        </recommendedName>
    </domain>
</protein>
<dbReference type="GO" id="GO:0046872">
    <property type="term" value="F:metal ion binding"/>
    <property type="evidence" value="ECO:0007669"/>
    <property type="project" value="UniProtKB-UniRule"/>
</dbReference>
<dbReference type="Proteomes" id="UP000542973">
    <property type="component" value="Unassembled WGS sequence"/>
</dbReference>
<evidence type="ECO:0000256" key="4">
    <source>
        <dbReference type="ARBA" id="ARBA00009524"/>
    </source>
</evidence>
<feature type="binding site" evidence="18">
    <location>
        <position position="159"/>
    </location>
    <ligand>
        <name>K(+)</name>
        <dbReference type="ChEBI" id="CHEBI:29103"/>
    </ligand>
</feature>
<dbReference type="GO" id="GO:0052855">
    <property type="term" value="F:ADP-dependent NAD(P)H-hydrate dehydratase activity"/>
    <property type="evidence" value="ECO:0007669"/>
    <property type="project" value="UniProtKB-UniRule"/>
</dbReference>
<feature type="binding site" evidence="18">
    <location>
        <position position="198"/>
    </location>
    <ligand>
        <name>K(+)</name>
        <dbReference type="ChEBI" id="CHEBI:29103"/>
    </ligand>
</feature>
<evidence type="ECO:0000256" key="9">
    <source>
        <dbReference type="ARBA" id="ARBA00022958"/>
    </source>
</evidence>
<dbReference type="HAMAP" id="MF_01966">
    <property type="entry name" value="NADHX_epimerase"/>
    <property type="match status" value="1"/>
</dbReference>
<dbReference type="EC" id="5.1.99.6" evidence="19"/>
<dbReference type="PANTHER" id="PTHR12592">
    <property type="entry name" value="ATP-DEPENDENT (S)-NAD(P)H-HYDRATE DEHYDRATASE FAMILY MEMBER"/>
    <property type="match status" value="1"/>
</dbReference>
<dbReference type="PIRSF" id="PIRSF017184">
    <property type="entry name" value="Nnr"/>
    <property type="match status" value="1"/>
</dbReference>
<comment type="caution">
    <text evidence="18">Lacks conserved residue(s) required for the propagation of feature annotation.</text>
</comment>
<comment type="similarity">
    <text evidence="18">Belongs to the NnrE/AIBP family.</text>
</comment>
<dbReference type="PROSITE" id="PS51385">
    <property type="entry name" value="YJEF_N"/>
    <property type="match status" value="1"/>
</dbReference>
<dbReference type="InterPro" id="IPR029056">
    <property type="entry name" value="Ribokinase-like"/>
</dbReference>
<keyword evidence="10 17" id="KW-0520">NAD</keyword>
<dbReference type="InterPro" id="IPR030677">
    <property type="entry name" value="Nnr"/>
</dbReference>
<evidence type="ECO:0000256" key="14">
    <source>
        <dbReference type="ARBA" id="ARBA00025153"/>
    </source>
</evidence>
<comment type="subunit">
    <text evidence="17">Homotetramer.</text>
</comment>
<sequence length="545" mass="55095">MTPFSSPAVAGTAAEAADWLRFDPLSATSIPLFDSAAIRRLEQAAYATLSPFTLMARAGAAAAAWLSAHAPAGPLLLLAGPGNNGGDALVAATHLHQAGREVQAWLLADPARLPTDAARAWQQANDAGVPLQVLVPDAASPQSAPPWPAAAPRFAAVVDGLLGIGLNRPASGALAEWIARLCALADDGVPVFALDVPSGLSADTGAGTPAVRATRTLTFIAAKPGLLTLDGRDCAGELDIAPLGLDYPPQDAGAAARAVWANTPARFAAGLPGRRHASHKGSFGTLAVIGGSIGMVGAPLLGARAALHLGAGRVHIGFLADPAPPFDPAHPELMLHPVDRLRLHEMSALVAGPGMGTGEDAGRWLERALRADTPAVLDADALNLLAADAELAALAKAGTAPRVLTPHPLEAARLMGCTVAEIQRDRIDAARALAAQWQAVVVLKGSGTVIAGRDENTIAINPTGNAGLATAGTGDVLAGMIGALLAQGMAAEPAALAAVWLHGCAADRLVAGGEGPAGLTAGELARAARHELNALNRLNNPGTRR</sequence>
<dbReference type="EC" id="4.2.1.136" evidence="19"/>
<keyword evidence="9 18" id="KW-0630">Potassium</keyword>
<comment type="caution">
    <text evidence="22">The sequence shown here is derived from an EMBL/GenBank/DDBJ whole genome shotgun (WGS) entry which is preliminary data.</text>
</comment>
<dbReference type="InterPro" id="IPR017953">
    <property type="entry name" value="Carbohydrate_kinase_pred_CS"/>
</dbReference>
<comment type="catalytic activity">
    <reaction evidence="16 17 19">
        <text>(6S)-NADPHX + ADP = AMP + phosphate + NADPH + H(+)</text>
        <dbReference type="Rhea" id="RHEA:32235"/>
        <dbReference type="ChEBI" id="CHEBI:15378"/>
        <dbReference type="ChEBI" id="CHEBI:43474"/>
        <dbReference type="ChEBI" id="CHEBI:57783"/>
        <dbReference type="ChEBI" id="CHEBI:64076"/>
        <dbReference type="ChEBI" id="CHEBI:456215"/>
        <dbReference type="ChEBI" id="CHEBI:456216"/>
        <dbReference type="EC" id="4.2.1.136"/>
    </reaction>
</comment>
<dbReference type="EMBL" id="JABEMD010000023">
    <property type="protein sequence ID" value="NNH12121.1"/>
    <property type="molecule type" value="Genomic_DNA"/>
</dbReference>
<comment type="catalytic activity">
    <reaction evidence="1 18 19">
        <text>(6R)-NADHX = (6S)-NADHX</text>
        <dbReference type="Rhea" id="RHEA:32215"/>
        <dbReference type="ChEBI" id="CHEBI:64074"/>
        <dbReference type="ChEBI" id="CHEBI:64075"/>
        <dbReference type="EC" id="5.1.99.6"/>
    </reaction>
</comment>
<dbReference type="Pfam" id="PF01256">
    <property type="entry name" value="Carb_kinase"/>
    <property type="match status" value="1"/>
</dbReference>
<keyword evidence="7 17" id="KW-0067">ATP-binding</keyword>
<dbReference type="SUPFAM" id="SSF64153">
    <property type="entry name" value="YjeF N-terminal domain-like"/>
    <property type="match status" value="1"/>
</dbReference>
<name>A0A849B8U5_9BURK</name>
<feature type="binding site" evidence="18">
    <location>
        <position position="195"/>
    </location>
    <ligand>
        <name>(6S)-NADPHX</name>
        <dbReference type="ChEBI" id="CHEBI:64076"/>
    </ligand>
</feature>
<dbReference type="Gene3D" id="3.40.50.10260">
    <property type="entry name" value="YjeF N-terminal domain"/>
    <property type="match status" value="1"/>
</dbReference>
<feature type="domain" description="YjeF N-terminal" evidence="21">
    <location>
        <begin position="38"/>
        <end position="251"/>
    </location>
</feature>
<evidence type="ECO:0000256" key="8">
    <source>
        <dbReference type="ARBA" id="ARBA00022857"/>
    </source>
</evidence>
<keyword evidence="6 17" id="KW-0547">Nucleotide-binding</keyword>
<organism evidence="22 23">
    <name type="scientific">Cupriavidus gilardii</name>
    <dbReference type="NCBI Taxonomy" id="82541"/>
    <lineage>
        <taxon>Bacteria</taxon>
        <taxon>Pseudomonadati</taxon>
        <taxon>Pseudomonadota</taxon>
        <taxon>Betaproteobacteria</taxon>
        <taxon>Burkholderiales</taxon>
        <taxon>Burkholderiaceae</taxon>
        <taxon>Cupriavidus</taxon>
    </lineage>
</organism>
<comment type="catalytic activity">
    <reaction evidence="15 17 19">
        <text>(6S)-NADHX + ADP = AMP + phosphate + NADH + H(+)</text>
        <dbReference type="Rhea" id="RHEA:32223"/>
        <dbReference type="ChEBI" id="CHEBI:15378"/>
        <dbReference type="ChEBI" id="CHEBI:43474"/>
        <dbReference type="ChEBI" id="CHEBI:57945"/>
        <dbReference type="ChEBI" id="CHEBI:64074"/>
        <dbReference type="ChEBI" id="CHEBI:456215"/>
        <dbReference type="ChEBI" id="CHEBI:456216"/>
        <dbReference type="EC" id="4.2.1.136"/>
    </reaction>
</comment>
<dbReference type="GO" id="GO:0110051">
    <property type="term" value="P:metabolite repair"/>
    <property type="evidence" value="ECO:0007669"/>
    <property type="project" value="TreeGrafter"/>
</dbReference>
<feature type="binding site" evidence="18">
    <location>
        <begin position="83"/>
        <end position="87"/>
    </location>
    <ligand>
        <name>(6S)-NADPHX</name>
        <dbReference type="ChEBI" id="CHEBI:64076"/>
    </ligand>
</feature>
<comment type="cofactor">
    <cofactor evidence="17">
        <name>Mg(2+)</name>
        <dbReference type="ChEBI" id="CHEBI:18420"/>
    </cofactor>
</comment>
<dbReference type="AlphaFoldDB" id="A0A849B8U5"/>
<feature type="binding site" evidence="17">
    <location>
        <position position="474"/>
    </location>
    <ligand>
        <name>AMP</name>
        <dbReference type="ChEBI" id="CHEBI:456215"/>
    </ligand>
</feature>
<evidence type="ECO:0000313" key="22">
    <source>
        <dbReference type="EMBL" id="NNH12121.1"/>
    </source>
</evidence>
<evidence type="ECO:0000313" key="23">
    <source>
        <dbReference type="Proteomes" id="UP000542973"/>
    </source>
</evidence>
<keyword evidence="13" id="KW-0511">Multifunctional enzyme</keyword>
<evidence type="ECO:0000256" key="2">
    <source>
        <dbReference type="ARBA" id="ARBA00000909"/>
    </source>
</evidence>
<evidence type="ECO:0000256" key="12">
    <source>
        <dbReference type="ARBA" id="ARBA00023239"/>
    </source>
</evidence>
<feature type="binding site" evidence="17">
    <location>
        <position position="407"/>
    </location>
    <ligand>
        <name>(6S)-NADPHX</name>
        <dbReference type="ChEBI" id="CHEBI:64076"/>
    </ligand>
</feature>
<comment type="function">
    <text evidence="18">Catalyzes the epimerization of the S- and R-forms of NAD(P)HX, a damaged form of NAD(P)H that is a result of enzymatic or heat-dependent hydration. This is a prerequisite for the S-specific NAD(P)H-hydrate dehydratase to allow the repair of both epimers of NAD(P)HX.</text>
</comment>
<keyword evidence="12 17" id="KW-0456">Lyase</keyword>
<evidence type="ECO:0000259" key="21">
    <source>
        <dbReference type="PROSITE" id="PS51385"/>
    </source>
</evidence>
<keyword evidence="8 17" id="KW-0521">NADP</keyword>
<dbReference type="CDD" id="cd01171">
    <property type="entry name" value="YXKO-related"/>
    <property type="match status" value="1"/>
</dbReference>
<evidence type="ECO:0000256" key="10">
    <source>
        <dbReference type="ARBA" id="ARBA00023027"/>
    </source>
</evidence>
<evidence type="ECO:0000256" key="11">
    <source>
        <dbReference type="ARBA" id="ARBA00023235"/>
    </source>
</evidence>
<evidence type="ECO:0000256" key="5">
    <source>
        <dbReference type="ARBA" id="ARBA00022723"/>
    </source>
</evidence>
<feature type="binding site" evidence="18">
    <location>
        <position position="84"/>
    </location>
    <ligand>
        <name>K(+)</name>
        <dbReference type="ChEBI" id="CHEBI:29103"/>
    </ligand>
</feature>
<dbReference type="NCBIfam" id="TIGR00197">
    <property type="entry name" value="yjeF_nterm"/>
    <property type="match status" value="1"/>
</dbReference>
<comment type="similarity">
    <text evidence="17">Belongs to the NnrD/CARKD family.</text>
</comment>
<evidence type="ECO:0000256" key="13">
    <source>
        <dbReference type="ARBA" id="ARBA00023268"/>
    </source>
</evidence>
<proteinExistence type="inferred from homology"/>
<evidence type="ECO:0000256" key="17">
    <source>
        <dbReference type="HAMAP-Rule" id="MF_01965"/>
    </source>
</evidence>
<feature type="binding site" evidence="17">
    <location>
        <position position="475"/>
    </location>
    <ligand>
        <name>(6S)-NADPHX</name>
        <dbReference type="ChEBI" id="CHEBI:64076"/>
    </ligand>
</feature>
<dbReference type="HAMAP" id="MF_01965">
    <property type="entry name" value="NADHX_dehydratase"/>
    <property type="match status" value="1"/>
</dbReference>
<feature type="binding site" evidence="18">
    <location>
        <begin position="163"/>
        <end position="169"/>
    </location>
    <ligand>
        <name>(6S)-NADPHX</name>
        <dbReference type="ChEBI" id="CHEBI:64076"/>
    </ligand>
</feature>
<evidence type="ECO:0000259" key="20">
    <source>
        <dbReference type="PROSITE" id="PS51383"/>
    </source>
</evidence>
<dbReference type="SUPFAM" id="SSF53613">
    <property type="entry name" value="Ribokinase-like"/>
    <property type="match status" value="1"/>
</dbReference>
<evidence type="ECO:0000256" key="15">
    <source>
        <dbReference type="ARBA" id="ARBA00048238"/>
    </source>
</evidence>
<dbReference type="PROSITE" id="PS51383">
    <property type="entry name" value="YJEF_C_3"/>
    <property type="match status" value="1"/>
</dbReference>
<dbReference type="NCBIfam" id="TIGR00196">
    <property type="entry name" value="yjeF_cterm"/>
    <property type="match status" value="1"/>
</dbReference>
<reference evidence="22 23" key="1">
    <citation type="submission" date="2020-05" db="EMBL/GenBank/DDBJ databases">
        <title>MicrobeNet Type strains.</title>
        <authorList>
            <person name="Nicholson A.C."/>
        </authorList>
    </citation>
    <scope>NUCLEOTIDE SEQUENCE [LARGE SCALE GENOMIC DNA]</scope>
    <source>
        <strain evidence="22 23">ATCC 700815</strain>
    </source>
</reference>
<evidence type="ECO:0000256" key="1">
    <source>
        <dbReference type="ARBA" id="ARBA00000013"/>
    </source>
</evidence>
<evidence type="ECO:0000256" key="16">
    <source>
        <dbReference type="ARBA" id="ARBA00049209"/>
    </source>
</evidence>
<gene>
    <name evidence="18" type="primary">nnrE</name>
    <name evidence="17" type="synonym">nnrD</name>
    <name evidence="22" type="ORF">HLB16_14705</name>
</gene>
<dbReference type="InterPro" id="IPR000631">
    <property type="entry name" value="CARKD"/>
</dbReference>
<dbReference type="RefSeq" id="WP_053821921.1">
    <property type="nucleotide sequence ID" value="NZ_BAAAEB010000003.1"/>
</dbReference>
<dbReference type="InterPro" id="IPR004443">
    <property type="entry name" value="YjeF_N_dom"/>
</dbReference>
<comment type="similarity">
    <text evidence="3 19">In the N-terminal section; belongs to the NnrE/AIBP family.</text>
</comment>
<feature type="binding site" evidence="17">
    <location>
        <position position="298"/>
    </location>
    <ligand>
        <name>(6S)-NADPHX</name>
        <dbReference type="ChEBI" id="CHEBI:64076"/>
    </ligand>
</feature>
<keyword evidence="11 18" id="KW-0413">Isomerase</keyword>
<dbReference type="PANTHER" id="PTHR12592:SF0">
    <property type="entry name" value="ATP-DEPENDENT (S)-NAD(P)H-HYDRATE DEHYDRATASE"/>
    <property type="match status" value="1"/>
</dbReference>
<evidence type="ECO:0000256" key="7">
    <source>
        <dbReference type="ARBA" id="ARBA00022840"/>
    </source>
</evidence>
<dbReference type="Pfam" id="PF03853">
    <property type="entry name" value="YjeF_N"/>
    <property type="match status" value="1"/>
</dbReference>
<evidence type="ECO:0000256" key="18">
    <source>
        <dbReference type="HAMAP-Rule" id="MF_01966"/>
    </source>
</evidence>
<dbReference type="GO" id="GO:0052856">
    <property type="term" value="F:NAD(P)HX epimerase activity"/>
    <property type="evidence" value="ECO:0007669"/>
    <property type="project" value="UniProtKB-UniRule"/>
</dbReference>